<keyword evidence="2" id="KW-1185">Reference proteome</keyword>
<dbReference type="EMBL" id="AQHF01000032">
    <property type="protein sequence ID" value="MBE0348236.1"/>
    <property type="molecule type" value="Genomic_DNA"/>
</dbReference>
<evidence type="ECO:0000313" key="2">
    <source>
        <dbReference type="Proteomes" id="UP000660708"/>
    </source>
</evidence>
<accession>A0A8I0MZT0</accession>
<dbReference type="AlphaFoldDB" id="A0A8I0MZT0"/>
<sequence length="83" mass="9115">MTNTPIEIELADAFSALPEVPSLPVLCLLSESAAELEPGLPIWEKGKALQRVHGFEMIPPRSELESAAGLWFFIRQSILDAKP</sequence>
<organism evidence="1 2">
    <name type="scientific">Pseudoalteromonas peptidolytica F12-50-A1</name>
    <dbReference type="NCBI Taxonomy" id="1315280"/>
    <lineage>
        <taxon>Bacteria</taxon>
        <taxon>Pseudomonadati</taxon>
        <taxon>Pseudomonadota</taxon>
        <taxon>Gammaproteobacteria</taxon>
        <taxon>Alteromonadales</taxon>
        <taxon>Pseudoalteromonadaceae</taxon>
        <taxon>Pseudoalteromonas</taxon>
    </lineage>
</organism>
<reference evidence="1 2" key="1">
    <citation type="submission" date="2015-06" db="EMBL/GenBank/DDBJ databases">
        <title>Genome sequence of Pseudoalteromonas peptidolytica.</title>
        <authorList>
            <person name="Xie B.-B."/>
            <person name="Rong J.-C."/>
            <person name="Qin Q.-L."/>
            <person name="Zhang Y.-Z."/>
        </authorList>
    </citation>
    <scope>NUCLEOTIDE SEQUENCE [LARGE SCALE GENOMIC DNA]</scope>
    <source>
        <strain evidence="1 2">F12-50-A1</strain>
    </source>
</reference>
<name>A0A8I0MZT0_9GAMM</name>
<evidence type="ECO:0000313" key="1">
    <source>
        <dbReference type="EMBL" id="MBE0348236.1"/>
    </source>
</evidence>
<dbReference type="Proteomes" id="UP000660708">
    <property type="component" value="Unassembled WGS sequence"/>
</dbReference>
<proteinExistence type="predicted"/>
<comment type="caution">
    <text evidence="1">The sequence shown here is derived from an EMBL/GenBank/DDBJ whole genome shotgun (WGS) entry which is preliminary data.</text>
</comment>
<gene>
    <name evidence="1" type="ORF">PPEP_a4511</name>
</gene>
<protein>
    <submittedName>
        <fullName evidence="1">Uncharacterized protein</fullName>
    </submittedName>
</protein>